<dbReference type="WBParaSite" id="TMUE_1000005149.1">
    <property type="protein sequence ID" value="TMUE_1000005149.1"/>
    <property type="gene ID" value="WBGene00285325"/>
</dbReference>
<reference evidence="2" key="1">
    <citation type="submission" date="2019-12" db="UniProtKB">
        <authorList>
            <consortium name="WormBaseParasite"/>
        </authorList>
    </citation>
    <scope>IDENTIFICATION</scope>
</reference>
<protein>
    <submittedName>
        <fullName evidence="2">Uncharacterized protein</fullName>
    </submittedName>
</protein>
<organism evidence="1 2">
    <name type="scientific">Trichuris muris</name>
    <name type="common">Mouse whipworm</name>
    <dbReference type="NCBI Taxonomy" id="70415"/>
    <lineage>
        <taxon>Eukaryota</taxon>
        <taxon>Metazoa</taxon>
        <taxon>Ecdysozoa</taxon>
        <taxon>Nematoda</taxon>
        <taxon>Enoplea</taxon>
        <taxon>Dorylaimia</taxon>
        <taxon>Trichinellida</taxon>
        <taxon>Trichuridae</taxon>
        <taxon>Trichuris</taxon>
    </lineage>
</organism>
<proteinExistence type="predicted"/>
<evidence type="ECO:0000313" key="1">
    <source>
        <dbReference type="Proteomes" id="UP000046395"/>
    </source>
</evidence>
<accession>A0A5S6QD95</accession>
<name>A0A5S6QD95_TRIMR</name>
<evidence type="ECO:0000313" key="2">
    <source>
        <dbReference type="WBParaSite" id="TMUE_1000005149.1"/>
    </source>
</evidence>
<keyword evidence="1" id="KW-1185">Reference proteome</keyword>
<dbReference type="AlphaFoldDB" id="A0A5S6QD95"/>
<dbReference type="Proteomes" id="UP000046395">
    <property type="component" value="Unassembled WGS sequence"/>
</dbReference>
<sequence length="139" mass="15248">MFIEHQVHVHLLTLEQVKLDKGFNRKIHGADAANVFAEDGAKVKDLRPYYASPHDPVSVLAMQTNGTVRTLQPESARIAASVLAQKLHSLSEQSLCQVCACTTVGMKSSPVCYPCVLNFHLQLLESGFISNPYIKLEAA</sequence>